<dbReference type="AlphaFoldDB" id="W8B5G9"/>
<sequence length="128" mass="13982">HAGLPIDESSSTWMDVIDEPMVFSDDEETPEEPAFQTTSTTTTVKAETLETNAPESKPIEETPVAIEITPVEKLEEVKPEAPVEEVEEVKTAESPVEEAVQVQTVDEIPVVPVKEEPKKPAYAGLPID</sequence>
<feature type="region of interest" description="Disordered" evidence="1">
    <location>
        <begin position="76"/>
        <end position="98"/>
    </location>
</feature>
<reference evidence="2" key="2">
    <citation type="journal article" date="2014" name="BMC Genomics">
        <title>A genomic perspective to assessing quality of mass-reared SIT flies used in Mediterranean fruit fly (Ceratitis capitata) eradication in California.</title>
        <authorList>
            <person name="Calla B."/>
            <person name="Hall B."/>
            <person name="Hou S."/>
            <person name="Geib S.M."/>
        </authorList>
    </citation>
    <scope>NUCLEOTIDE SEQUENCE</scope>
</reference>
<feature type="non-terminal residue" evidence="2">
    <location>
        <position position="1"/>
    </location>
</feature>
<reference evidence="2" key="1">
    <citation type="submission" date="2013-07" db="EMBL/GenBank/DDBJ databases">
        <authorList>
            <person name="Geib S."/>
        </authorList>
    </citation>
    <scope>NUCLEOTIDE SEQUENCE</scope>
</reference>
<feature type="compositionally biased region" description="Low complexity" evidence="1">
    <location>
        <begin position="37"/>
        <end position="51"/>
    </location>
</feature>
<protein>
    <recommendedName>
        <fullName evidence="3">Zonadhesin</fullName>
    </recommendedName>
</protein>
<evidence type="ECO:0000313" key="2">
    <source>
        <dbReference type="EMBL" id="JAB93862.1"/>
    </source>
</evidence>
<evidence type="ECO:0008006" key="3">
    <source>
        <dbReference type="Google" id="ProtNLM"/>
    </source>
</evidence>
<accession>W8B5G9</accession>
<dbReference type="EMBL" id="GAMC01012693">
    <property type="protein sequence ID" value="JAB93862.1"/>
    <property type="molecule type" value="mRNA"/>
</dbReference>
<name>W8B5G9_CERCA</name>
<organism evidence="2">
    <name type="scientific">Ceratitis capitata</name>
    <name type="common">Mediterranean fruit fly</name>
    <name type="synonym">Tephritis capitata</name>
    <dbReference type="NCBI Taxonomy" id="7213"/>
    <lineage>
        <taxon>Eukaryota</taxon>
        <taxon>Metazoa</taxon>
        <taxon>Ecdysozoa</taxon>
        <taxon>Arthropoda</taxon>
        <taxon>Hexapoda</taxon>
        <taxon>Insecta</taxon>
        <taxon>Pterygota</taxon>
        <taxon>Neoptera</taxon>
        <taxon>Endopterygota</taxon>
        <taxon>Diptera</taxon>
        <taxon>Brachycera</taxon>
        <taxon>Muscomorpha</taxon>
        <taxon>Tephritoidea</taxon>
        <taxon>Tephritidae</taxon>
        <taxon>Ceratitis</taxon>
        <taxon>Ceratitis</taxon>
    </lineage>
</organism>
<feature type="non-terminal residue" evidence="2">
    <location>
        <position position="128"/>
    </location>
</feature>
<evidence type="ECO:0000256" key="1">
    <source>
        <dbReference type="SAM" id="MobiDB-lite"/>
    </source>
</evidence>
<feature type="region of interest" description="Disordered" evidence="1">
    <location>
        <begin position="25"/>
        <end position="60"/>
    </location>
</feature>
<proteinExistence type="evidence at transcript level"/>
<dbReference type="OrthoDB" id="6538186at2759"/>